<keyword evidence="3" id="KW-1185">Reference proteome</keyword>
<comment type="caution">
    <text evidence="2">The sequence shown here is derived from an EMBL/GenBank/DDBJ whole genome shotgun (WGS) entry which is preliminary data.</text>
</comment>
<gene>
    <name evidence="2" type="ORF">B0H16DRAFT_253710</name>
</gene>
<reference evidence="2" key="1">
    <citation type="submission" date="2023-03" db="EMBL/GenBank/DDBJ databases">
        <title>Massive genome expansion in bonnet fungi (Mycena s.s.) driven by repeated elements and novel gene families across ecological guilds.</title>
        <authorList>
            <consortium name="Lawrence Berkeley National Laboratory"/>
            <person name="Harder C.B."/>
            <person name="Miyauchi S."/>
            <person name="Viragh M."/>
            <person name="Kuo A."/>
            <person name="Thoen E."/>
            <person name="Andreopoulos B."/>
            <person name="Lu D."/>
            <person name="Skrede I."/>
            <person name="Drula E."/>
            <person name="Henrissat B."/>
            <person name="Morin E."/>
            <person name="Kohler A."/>
            <person name="Barry K."/>
            <person name="LaButti K."/>
            <person name="Morin E."/>
            <person name="Salamov A."/>
            <person name="Lipzen A."/>
            <person name="Mereny Z."/>
            <person name="Hegedus B."/>
            <person name="Baldrian P."/>
            <person name="Stursova M."/>
            <person name="Weitz H."/>
            <person name="Taylor A."/>
            <person name="Grigoriev I.V."/>
            <person name="Nagy L.G."/>
            <person name="Martin F."/>
            <person name="Kauserud H."/>
        </authorList>
    </citation>
    <scope>NUCLEOTIDE SEQUENCE</scope>
    <source>
        <strain evidence="2">CBHHK182m</strain>
    </source>
</reference>
<evidence type="ECO:0000313" key="2">
    <source>
        <dbReference type="EMBL" id="KAJ7769319.1"/>
    </source>
</evidence>
<evidence type="ECO:0000313" key="3">
    <source>
        <dbReference type="Proteomes" id="UP001215598"/>
    </source>
</evidence>
<proteinExistence type="predicted"/>
<feature type="signal peptide" evidence="1">
    <location>
        <begin position="1"/>
        <end position="20"/>
    </location>
</feature>
<dbReference type="Proteomes" id="UP001215598">
    <property type="component" value="Unassembled WGS sequence"/>
</dbReference>
<organism evidence="2 3">
    <name type="scientific">Mycena metata</name>
    <dbReference type="NCBI Taxonomy" id="1033252"/>
    <lineage>
        <taxon>Eukaryota</taxon>
        <taxon>Fungi</taxon>
        <taxon>Dikarya</taxon>
        <taxon>Basidiomycota</taxon>
        <taxon>Agaricomycotina</taxon>
        <taxon>Agaricomycetes</taxon>
        <taxon>Agaricomycetidae</taxon>
        <taxon>Agaricales</taxon>
        <taxon>Marasmiineae</taxon>
        <taxon>Mycenaceae</taxon>
        <taxon>Mycena</taxon>
    </lineage>
</organism>
<dbReference type="EMBL" id="JARKIB010000018">
    <property type="protein sequence ID" value="KAJ7769319.1"/>
    <property type="molecule type" value="Genomic_DNA"/>
</dbReference>
<protein>
    <submittedName>
        <fullName evidence="2">Uncharacterized protein</fullName>
    </submittedName>
</protein>
<dbReference type="AlphaFoldDB" id="A0AAD7JPL5"/>
<keyword evidence="1" id="KW-0732">Signal</keyword>
<feature type="chain" id="PRO_5042122987" evidence="1">
    <location>
        <begin position="21"/>
        <end position="182"/>
    </location>
</feature>
<sequence length="182" mass="20124">MLVTVLAHTILSHLSLKVSAYALSSGMYHLVPHVHTDPSKALRVCADPKAGALLTATTAASPPPGSCCQWYINAQPEKTDPVLGDYQLATIELCCGTTGNCRELYPQLASSHLVRLGADPEEYNVYGPDPLDWARLISSYEGTEKPPQEWYLNKAGRIMHDIYDNLDDEDAERNTFFFKPVE</sequence>
<name>A0AAD7JPL5_9AGAR</name>
<accession>A0AAD7JPL5</accession>
<evidence type="ECO:0000256" key="1">
    <source>
        <dbReference type="SAM" id="SignalP"/>
    </source>
</evidence>